<dbReference type="EMBL" id="CP149822">
    <property type="protein sequence ID" value="WZN42297.1"/>
    <property type="molecule type" value="Genomic_DNA"/>
</dbReference>
<reference evidence="2" key="1">
    <citation type="submission" date="2024-03" db="EMBL/GenBank/DDBJ databases">
        <title>Chitinophaga horti sp. nov., isolated from garden soil.</title>
        <authorList>
            <person name="Lee D.S."/>
            <person name="Han D.M."/>
            <person name="Baek J.H."/>
            <person name="Choi D.G."/>
            <person name="Jeon J.H."/>
            <person name="Jeon C.O."/>
        </authorList>
    </citation>
    <scope>NUCLEOTIDE SEQUENCE [LARGE SCALE GENOMIC DNA]</scope>
    <source>
        <strain evidence="2">GPA1</strain>
    </source>
</reference>
<proteinExistence type="predicted"/>
<protein>
    <recommendedName>
        <fullName evidence="3">DUF4369 domain-containing protein</fullName>
    </recommendedName>
</protein>
<sequence>MKNIAFLLSSLIVFWLGACSQASERGVRIGAEVEGLQAGELVYYAPEGKYDEAKYVPAEAGRFSLQIPIAAGEAEWYEMWIGSIPKPEDKLLVFLDSGVVNIKCNSGGLKSPGIPEIFSPLNSWKWKRRLPVEQTVSANGSASTPNRTMQPPS</sequence>
<dbReference type="PROSITE" id="PS51257">
    <property type="entry name" value="PROKAR_LIPOPROTEIN"/>
    <property type="match status" value="1"/>
</dbReference>
<accession>A0ABZ2YSF1</accession>
<evidence type="ECO:0000313" key="1">
    <source>
        <dbReference type="EMBL" id="WZN42297.1"/>
    </source>
</evidence>
<gene>
    <name evidence="1" type="ORF">WJU16_04520</name>
</gene>
<organism evidence="1 2">
    <name type="scientific">Chitinophaga pollutisoli</name>
    <dbReference type="NCBI Taxonomy" id="3133966"/>
    <lineage>
        <taxon>Bacteria</taxon>
        <taxon>Pseudomonadati</taxon>
        <taxon>Bacteroidota</taxon>
        <taxon>Chitinophagia</taxon>
        <taxon>Chitinophagales</taxon>
        <taxon>Chitinophagaceae</taxon>
        <taxon>Chitinophaga</taxon>
    </lineage>
</organism>
<keyword evidence="2" id="KW-1185">Reference proteome</keyword>
<evidence type="ECO:0000313" key="2">
    <source>
        <dbReference type="Proteomes" id="UP001485459"/>
    </source>
</evidence>
<evidence type="ECO:0008006" key="3">
    <source>
        <dbReference type="Google" id="ProtNLM"/>
    </source>
</evidence>
<dbReference type="Proteomes" id="UP001485459">
    <property type="component" value="Chromosome"/>
</dbReference>
<dbReference type="RefSeq" id="WP_341837131.1">
    <property type="nucleotide sequence ID" value="NZ_CP149822.1"/>
</dbReference>
<name>A0ABZ2YSF1_9BACT</name>